<evidence type="ECO:0000313" key="1">
    <source>
        <dbReference type="EMBL" id="OAL09993.1"/>
    </source>
</evidence>
<comment type="caution">
    <text evidence="1">The sequence shown here is derived from an EMBL/GenBank/DDBJ whole genome shotgun (WGS) entry which is preliminary data.</text>
</comment>
<dbReference type="EMBL" id="LWUJ01000012">
    <property type="protein sequence ID" value="OAL09993.1"/>
    <property type="molecule type" value="Genomic_DNA"/>
</dbReference>
<gene>
    <name evidence="1" type="ORF">A6V39_03710</name>
</gene>
<dbReference type="AlphaFoldDB" id="A0A1A9QC07"/>
<reference evidence="2" key="1">
    <citation type="submission" date="2016-04" db="EMBL/GenBank/DDBJ databases">
        <authorList>
            <person name="Quiroz-Castaneda R.E."/>
            <person name="Martinez-Ocampo F."/>
        </authorList>
    </citation>
    <scope>NUCLEOTIDE SEQUENCE [LARGE SCALE GENOMIC DNA]</scope>
    <source>
        <strain evidence="2">INIFAP01</strain>
    </source>
</reference>
<proteinExistence type="predicted"/>
<organism evidence="1 2">
    <name type="scientific">Candidatus Mycoplasma haematobovis</name>
    <dbReference type="NCBI Taxonomy" id="432608"/>
    <lineage>
        <taxon>Bacteria</taxon>
        <taxon>Bacillati</taxon>
        <taxon>Mycoplasmatota</taxon>
        <taxon>Mollicutes</taxon>
        <taxon>Mycoplasmataceae</taxon>
        <taxon>Mycoplasma</taxon>
    </lineage>
</organism>
<dbReference type="Proteomes" id="UP000077623">
    <property type="component" value="Unassembled WGS sequence"/>
</dbReference>
<sequence>MTSTAKIGIASATGIGAIGAGSAYAFYPSSTAPKVTIEKQLEKDNKKLLKSSDNALWGIKLNTYTTKIKKTGAKINLSTDNETQLRTFCTNQAIKEFNNQNKELYDEIKVVCTVPTNKEKFEKANRKLATTGDWATKSKEYQTQGINNDAIAEISKDSVTEDQIKNWCEKAINLEYENDDHKNYKLTYKWCTKD</sequence>
<evidence type="ECO:0000313" key="2">
    <source>
        <dbReference type="Proteomes" id="UP000077623"/>
    </source>
</evidence>
<name>A0A1A9QC07_9MOLU</name>
<dbReference type="RefSeq" id="WP_187150379.1">
    <property type="nucleotide sequence ID" value="NZ_LWUJ01000012.1"/>
</dbReference>
<dbReference type="STRING" id="432608.A6V39_03710"/>
<keyword evidence="2" id="KW-1185">Reference proteome</keyword>
<protein>
    <submittedName>
        <fullName evidence="1">Uncharacterized protein</fullName>
    </submittedName>
</protein>
<accession>A0A1A9QC07</accession>